<dbReference type="InterPro" id="IPR036291">
    <property type="entry name" value="NAD(P)-bd_dom_sf"/>
</dbReference>
<comment type="caution">
    <text evidence="5">The sequence shown here is derived from an EMBL/GenBank/DDBJ whole genome shotgun (WGS) entry which is preliminary data.</text>
</comment>
<gene>
    <name evidence="5" type="ORF">LVY72_17435</name>
</gene>
<dbReference type="SUPFAM" id="SSF48179">
    <property type="entry name" value="6-phosphogluconate dehydrogenase C-terminal domain-like"/>
    <property type="match status" value="1"/>
</dbReference>
<dbReference type="Pfam" id="PF14833">
    <property type="entry name" value="NAD_binding_11"/>
    <property type="match status" value="1"/>
</dbReference>
<dbReference type="Gene3D" id="1.10.1040.10">
    <property type="entry name" value="N-(1-d-carboxylethyl)-l-norvaline Dehydrogenase, domain 2"/>
    <property type="match status" value="1"/>
</dbReference>
<evidence type="ECO:0000313" key="6">
    <source>
        <dbReference type="Proteomes" id="UP001165368"/>
    </source>
</evidence>
<dbReference type="RefSeq" id="WP_237823291.1">
    <property type="nucleotide sequence ID" value="NZ_JAKLTQ010000015.1"/>
</dbReference>
<name>A0ABS9LAG5_9MICC</name>
<feature type="domain" description="3-hydroxyisobutyrate dehydrogenase-like NAD-binding" evidence="4">
    <location>
        <begin position="165"/>
        <end position="214"/>
    </location>
</feature>
<dbReference type="Proteomes" id="UP001165368">
    <property type="component" value="Unassembled WGS sequence"/>
</dbReference>
<dbReference type="EMBL" id="JAKLTQ010000015">
    <property type="protein sequence ID" value="MCG2623679.1"/>
    <property type="molecule type" value="Genomic_DNA"/>
</dbReference>
<dbReference type="InterPro" id="IPR008927">
    <property type="entry name" value="6-PGluconate_DH-like_C_sf"/>
</dbReference>
<dbReference type="PANTHER" id="PTHR22981:SF7">
    <property type="entry name" value="3-HYDROXYISOBUTYRATE DEHYDROGENASE, MITOCHONDRIAL"/>
    <property type="match status" value="1"/>
</dbReference>
<organism evidence="5 6">
    <name type="scientific">Arthrobacter hankyongi</name>
    <dbReference type="NCBI Taxonomy" id="2904801"/>
    <lineage>
        <taxon>Bacteria</taxon>
        <taxon>Bacillati</taxon>
        <taxon>Actinomycetota</taxon>
        <taxon>Actinomycetes</taxon>
        <taxon>Micrococcales</taxon>
        <taxon>Micrococcaceae</taxon>
        <taxon>Arthrobacter</taxon>
    </lineage>
</organism>
<evidence type="ECO:0000256" key="1">
    <source>
        <dbReference type="ARBA" id="ARBA00023002"/>
    </source>
</evidence>
<evidence type="ECO:0000259" key="4">
    <source>
        <dbReference type="Pfam" id="PF14833"/>
    </source>
</evidence>
<protein>
    <submittedName>
        <fullName evidence="5">NAD(P)-binding domain-containing protein</fullName>
    </submittedName>
</protein>
<proteinExistence type="predicted"/>
<dbReference type="InterPro" id="IPR013328">
    <property type="entry name" value="6PGD_dom2"/>
</dbReference>
<evidence type="ECO:0000259" key="3">
    <source>
        <dbReference type="Pfam" id="PF03446"/>
    </source>
</evidence>
<feature type="domain" description="6-phosphogluconate dehydrogenase NADP-binding" evidence="3">
    <location>
        <begin position="6"/>
        <end position="146"/>
    </location>
</feature>
<dbReference type="InterPro" id="IPR029154">
    <property type="entry name" value="HIBADH-like_NADP-bd"/>
</dbReference>
<reference evidence="5" key="1">
    <citation type="submission" date="2022-01" db="EMBL/GenBank/DDBJ databases">
        <authorList>
            <person name="Jo J.-H."/>
            <person name="Im W.-T."/>
        </authorList>
    </citation>
    <scope>NUCLEOTIDE SEQUENCE</scope>
    <source>
        <strain evidence="5">I2-34</strain>
    </source>
</reference>
<sequence>MAAELIVGLGPIGASVGERLLERGRSVVGFELDPARAKEWSQANGVDVVSSAAGVAWADVGAVHIAVRLASQLEQVIAMLREHARADVTVIVLTTLAPSDAQRILSGTPAGWRVFEAPLSGGPQGALAGTMTLMLAGPEPSVEDEQRFADMSGTLFWTPRYGQPALLKLLNNTLGAYNALATAAMLELAIEHGINAQQFLEVVSVSSGQSWMSVNFDNFHYPLLFKDAGLLIGDLGAVPAVQLGDQPAHEAVIERVRAKAFGEHE</sequence>
<keyword evidence="6" id="KW-1185">Reference proteome</keyword>
<accession>A0ABS9LAG5</accession>
<evidence type="ECO:0000313" key="5">
    <source>
        <dbReference type="EMBL" id="MCG2623679.1"/>
    </source>
</evidence>
<dbReference type="Pfam" id="PF03446">
    <property type="entry name" value="NAD_binding_2"/>
    <property type="match status" value="1"/>
</dbReference>
<keyword evidence="1" id="KW-0560">Oxidoreductase</keyword>
<evidence type="ECO:0000256" key="2">
    <source>
        <dbReference type="ARBA" id="ARBA00023027"/>
    </source>
</evidence>
<dbReference type="InterPro" id="IPR006115">
    <property type="entry name" value="6PGDH_NADP-bd"/>
</dbReference>
<dbReference type="PANTHER" id="PTHR22981">
    <property type="entry name" value="3-HYDROXYISOBUTYRATE DEHYDROGENASE-RELATED"/>
    <property type="match status" value="1"/>
</dbReference>
<dbReference type="Gene3D" id="3.40.50.720">
    <property type="entry name" value="NAD(P)-binding Rossmann-like Domain"/>
    <property type="match status" value="1"/>
</dbReference>
<keyword evidence="2" id="KW-0520">NAD</keyword>
<dbReference type="SUPFAM" id="SSF51735">
    <property type="entry name" value="NAD(P)-binding Rossmann-fold domains"/>
    <property type="match status" value="1"/>
</dbReference>